<evidence type="ECO:0000313" key="4">
    <source>
        <dbReference type="Proteomes" id="UP001377830"/>
    </source>
</evidence>
<gene>
    <name evidence="3" type="ORF">PEC302110_07030</name>
</gene>
<evidence type="ECO:0000313" key="3">
    <source>
        <dbReference type="EMBL" id="BES83606.1"/>
    </source>
</evidence>
<dbReference type="GO" id="GO:0005615">
    <property type="term" value="C:extracellular space"/>
    <property type="evidence" value="ECO:0007669"/>
    <property type="project" value="TreeGrafter"/>
</dbReference>
<dbReference type="PANTHER" id="PTHR43918:SF4">
    <property type="entry name" value="CARBOXYLIC ESTER HYDROLASE"/>
    <property type="match status" value="1"/>
</dbReference>
<dbReference type="InterPro" id="IPR002018">
    <property type="entry name" value="CarbesteraseB"/>
</dbReference>
<proteinExistence type="predicted"/>
<sequence length="126" mass="13468">MNVRTPGLTGNALVLVWIHGGGYAVGSANEPLLQTGAFAASGVVEVSVNYRLGALESEADDLSTLPIERLLLAQQAVCDESYHHHDYERDGGVTALGVPFVPVIGGQRRQITIDFSRPFCLSLSFV</sequence>
<dbReference type="EMBL" id="AP028908">
    <property type="protein sequence ID" value="BES83606.1"/>
    <property type="molecule type" value="Genomic_DNA"/>
</dbReference>
<dbReference type="GO" id="GO:0003990">
    <property type="term" value="F:acetylcholinesterase activity"/>
    <property type="evidence" value="ECO:0007669"/>
    <property type="project" value="TreeGrafter"/>
</dbReference>
<keyword evidence="4" id="KW-1185">Reference proteome</keyword>
<dbReference type="InterPro" id="IPR050654">
    <property type="entry name" value="AChE-related_enzymes"/>
</dbReference>
<dbReference type="Proteomes" id="UP001377830">
    <property type="component" value="Chromosome"/>
</dbReference>
<accession>A0AAN0KCY4</accession>
<dbReference type="GO" id="GO:0005886">
    <property type="term" value="C:plasma membrane"/>
    <property type="evidence" value="ECO:0007669"/>
    <property type="project" value="TreeGrafter"/>
</dbReference>
<dbReference type="AlphaFoldDB" id="A0AAN0KCY4"/>
<evidence type="ECO:0000256" key="1">
    <source>
        <dbReference type="ARBA" id="ARBA00022801"/>
    </source>
</evidence>
<keyword evidence="1" id="KW-0378">Hydrolase</keyword>
<organism evidence="3 4">
    <name type="scientific">Pectobacterium araliae</name>
    <dbReference type="NCBI Taxonomy" id="3073862"/>
    <lineage>
        <taxon>Bacteria</taxon>
        <taxon>Pseudomonadati</taxon>
        <taxon>Pseudomonadota</taxon>
        <taxon>Gammaproteobacteria</taxon>
        <taxon>Enterobacterales</taxon>
        <taxon>Pectobacteriaceae</taxon>
        <taxon>Pectobacterium</taxon>
    </lineage>
</organism>
<dbReference type="Pfam" id="PF00135">
    <property type="entry name" value="COesterase"/>
    <property type="match status" value="1"/>
</dbReference>
<dbReference type="PANTHER" id="PTHR43918">
    <property type="entry name" value="ACETYLCHOLINESTERASE"/>
    <property type="match status" value="1"/>
</dbReference>
<dbReference type="SUPFAM" id="SSF53474">
    <property type="entry name" value="alpha/beta-Hydrolases"/>
    <property type="match status" value="1"/>
</dbReference>
<dbReference type="InterPro" id="IPR029058">
    <property type="entry name" value="AB_hydrolase_fold"/>
</dbReference>
<reference evidence="4" key="1">
    <citation type="journal article" date="2024" name="Int. J. Syst. Evol. Microbiol.">
        <title>Pectobacterium araliae sp. nov., a pathogen causing bacterial soft rot of Japanese angelica tree in Japan.</title>
        <authorList>
            <person name="Sawada H."/>
            <person name="Someya N."/>
            <person name="Morohoshi T."/>
            <person name="Ono M."/>
            <person name="Satou M."/>
        </authorList>
    </citation>
    <scope>NUCLEOTIDE SEQUENCE [LARGE SCALE GENOMIC DNA]</scope>
    <source>
        <strain evidence="4">MAFF 302110</strain>
    </source>
</reference>
<dbReference type="GO" id="GO:0019695">
    <property type="term" value="P:choline metabolic process"/>
    <property type="evidence" value="ECO:0007669"/>
    <property type="project" value="TreeGrafter"/>
</dbReference>
<name>A0AAN0KCY4_9GAMM</name>
<dbReference type="KEGG" id="parl:PEC302110_07030"/>
<evidence type="ECO:0000259" key="2">
    <source>
        <dbReference type="Pfam" id="PF00135"/>
    </source>
</evidence>
<dbReference type="GO" id="GO:0006581">
    <property type="term" value="P:acetylcholine catabolic process"/>
    <property type="evidence" value="ECO:0007669"/>
    <property type="project" value="TreeGrafter"/>
</dbReference>
<dbReference type="Gene3D" id="3.40.50.1820">
    <property type="entry name" value="alpha/beta hydrolase"/>
    <property type="match status" value="1"/>
</dbReference>
<protein>
    <recommendedName>
        <fullName evidence="2">Carboxylesterase type B domain-containing protein</fullName>
    </recommendedName>
</protein>
<feature type="domain" description="Carboxylesterase type B" evidence="2">
    <location>
        <begin position="1"/>
        <end position="55"/>
    </location>
</feature>